<gene>
    <name evidence="2" type="ORF">QE152_g35613</name>
</gene>
<reference evidence="2 3" key="1">
    <citation type="journal article" date="2024" name="BMC Genomics">
        <title>De novo assembly and annotation of Popillia japonica's genome with initial clues to its potential as an invasive pest.</title>
        <authorList>
            <person name="Cucini C."/>
            <person name="Boschi S."/>
            <person name="Funari R."/>
            <person name="Cardaioli E."/>
            <person name="Iannotti N."/>
            <person name="Marturano G."/>
            <person name="Paoli F."/>
            <person name="Bruttini M."/>
            <person name="Carapelli A."/>
            <person name="Frati F."/>
            <person name="Nardi F."/>
        </authorList>
    </citation>
    <scope>NUCLEOTIDE SEQUENCE [LARGE SCALE GENOMIC DNA]</scope>
    <source>
        <strain evidence="2">DMR45628</strain>
    </source>
</reference>
<dbReference type="EMBL" id="JASPKY010000595">
    <property type="protein sequence ID" value="KAK9688346.1"/>
    <property type="molecule type" value="Genomic_DNA"/>
</dbReference>
<dbReference type="AlphaFoldDB" id="A0AAW1IFG3"/>
<evidence type="ECO:0000256" key="1">
    <source>
        <dbReference type="SAM" id="MobiDB-lite"/>
    </source>
</evidence>
<proteinExistence type="predicted"/>
<feature type="region of interest" description="Disordered" evidence="1">
    <location>
        <begin position="1"/>
        <end position="23"/>
    </location>
</feature>
<protein>
    <submittedName>
        <fullName evidence="2">Uncharacterized protein</fullName>
    </submittedName>
</protein>
<dbReference type="Proteomes" id="UP001458880">
    <property type="component" value="Unassembled WGS sequence"/>
</dbReference>
<comment type="caution">
    <text evidence="2">The sequence shown here is derived from an EMBL/GenBank/DDBJ whole genome shotgun (WGS) entry which is preliminary data.</text>
</comment>
<keyword evidence="3" id="KW-1185">Reference proteome</keyword>
<name>A0AAW1IFG3_POPJA</name>
<organism evidence="2 3">
    <name type="scientific">Popillia japonica</name>
    <name type="common">Japanese beetle</name>
    <dbReference type="NCBI Taxonomy" id="7064"/>
    <lineage>
        <taxon>Eukaryota</taxon>
        <taxon>Metazoa</taxon>
        <taxon>Ecdysozoa</taxon>
        <taxon>Arthropoda</taxon>
        <taxon>Hexapoda</taxon>
        <taxon>Insecta</taxon>
        <taxon>Pterygota</taxon>
        <taxon>Neoptera</taxon>
        <taxon>Endopterygota</taxon>
        <taxon>Coleoptera</taxon>
        <taxon>Polyphaga</taxon>
        <taxon>Scarabaeiformia</taxon>
        <taxon>Scarabaeidae</taxon>
        <taxon>Rutelinae</taxon>
        <taxon>Popillia</taxon>
    </lineage>
</organism>
<evidence type="ECO:0000313" key="2">
    <source>
        <dbReference type="EMBL" id="KAK9688346.1"/>
    </source>
</evidence>
<accession>A0AAW1IFG3</accession>
<evidence type="ECO:0000313" key="3">
    <source>
        <dbReference type="Proteomes" id="UP001458880"/>
    </source>
</evidence>
<sequence>MKEREYKERKGTAQRHEQRTESITEEEVRVVTLNVGQMRFAAPLIYGQAVRLDSNSVTHAFAWCDGIRTTFGSV</sequence>